<evidence type="ECO:0000313" key="6">
    <source>
        <dbReference type="WBParaSite" id="TCNE_0000384501-mRNA-1"/>
    </source>
</evidence>
<dbReference type="GO" id="GO:0005886">
    <property type="term" value="C:plasma membrane"/>
    <property type="evidence" value="ECO:0007669"/>
    <property type="project" value="TreeGrafter"/>
</dbReference>
<dbReference type="GO" id="GO:0005544">
    <property type="term" value="F:calcium-dependent phospholipid binding"/>
    <property type="evidence" value="ECO:0007669"/>
    <property type="project" value="InterPro"/>
</dbReference>
<dbReference type="SUPFAM" id="SSF47874">
    <property type="entry name" value="Annexin"/>
    <property type="match status" value="1"/>
</dbReference>
<dbReference type="AlphaFoldDB" id="A0A183U5S5"/>
<dbReference type="Proteomes" id="UP000050794">
    <property type="component" value="Unassembled WGS sequence"/>
</dbReference>
<dbReference type="GO" id="GO:0005509">
    <property type="term" value="F:calcium ion binding"/>
    <property type="evidence" value="ECO:0007669"/>
    <property type="project" value="InterPro"/>
</dbReference>
<accession>A0A183U5S5</accession>
<dbReference type="PANTHER" id="PTHR10502">
    <property type="entry name" value="ANNEXIN"/>
    <property type="match status" value="1"/>
</dbReference>
<dbReference type="GO" id="GO:0005634">
    <property type="term" value="C:nucleus"/>
    <property type="evidence" value="ECO:0007669"/>
    <property type="project" value="TreeGrafter"/>
</dbReference>
<sequence length="126" mass="13636">MSSQMSYGTIKPQPKFNAIETAGKLRKAMKGLGCSKSKVAAAYAKEYGSELLNDLKSELHGELEDVIVALMIPPPVSDARELRKAISVSFFELLFTTTFFVERNKIRGGVGEGKSGGKTTASCPKF</sequence>
<protein>
    <submittedName>
        <fullName evidence="6">H15 domain-containing protein</fullName>
    </submittedName>
</protein>
<reference evidence="6" key="1">
    <citation type="submission" date="2016-06" db="UniProtKB">
        <authorList>
            <consortium name="WormBaseParasite"/>
        </authorList>
    </citation>
    <scope>IDENTIFICATION</scope>
</reference>
<dbReference type="Pfam" id="PF00191">
    <property type="entry name" value="Annexin"/>
    <property type="match status" value="1"/>
</dbReference>
<organism evidence="5 6">
    <name type="scientific">Toxocara canis</name>
    <name type="common">Canine roundworm</name>
    <dbReference type="NCBI Taxonomy" id="6265"/>
    <lineage>
        <taxon>Eukaryota</taxon>
        <taxon>Metazoa</taxon>
        <taxon>Ecdysozoa</taxon>
        <taxon>Nematoda</taxon>
        <taxon>Chromadorea</taxon>
        <taxon>Rhabditida</taxon>
        <taxon>Spirurina</taxon>
        <taxon>Ascaridomorpha</taxon>
        <taxon>Ascaridoidea</taxon>
        <taxon>Toxocaridae</taxon>
        <taxon>Toxocara</taxon>
    </lineage>
</organism>
<keyword evidence="3" id="KW-0041">Annexin</keyword>
<dbReference type="InterPro" id="IPR018502">
    <property type="entry name" value="Annexin_repeat"/>
</dbReference>
<name>A0A183U5S5_TOXCA</name>
<dbReference type="InterPro" id="IPR037104">
    <property type="entry name" value="Annexin_sf"/>
</dbReference>
<dbReference type="Gene3D" id="1.10.220.10">
    <property type="entry name" value="Annexin"/>
    <property type="match status" value="1"/>
</dbReference>
<dbReference type="GO" id="GO:0012506">
    <property type="term" value="C:vesicle membrane"/>
    <property type="evidence" value="ECO:0007669"/>
    <property type="project" value="TreeGrafter"/>
</dbReference>
<keyword evidence="2" id="KW-0677">Repeat</keyword>
<evidence type="ECO:0000256" key="2">
    <source>
        <dbReference type="ARBA" id="ARBA00022737"/>
    </source>
</evidence>
<proteinExistence type="inferred from homology"/>
<keyword evidence="5" id="KW-1185">Reference proteome</keyword>
<reference evidence="4 5" key="2">
    <citation type="submission" date="2018-11" db="EMBL/GenBank/DDBJ databases">
        <authorList>
            <consortium name="Pathogen Informatics"/>
        </authorList>
    </citation>
    <scope>NUCLEOTIDE SEQUENCE [LARGE SCALE GENOMIC DNA]</scope>
</reference>
<dbReference type="WBParaSite" id="TCNE_0000384501-mRNA-1">
    <property type="protein sequence ID" value="TCNE_0000384501-mRNA-1"/>
    <property type="gene ID" value="TCNE_0000384501"/>
</dbReference>
<gene>
    <name evidence="4" type="ORF">TCNE_LOCUS3845</name>
</gene>
<dbReference type="GO" id="GO:0005737">
    <property type="term" value="C:cytoplasm"/>
    <property type="evidence" value="ECO:0007669"/>
    <property type="project" value="TreeGrafter"/>
</dbReference>
<dbReference type="GO" id="GO:0001786">
    <property type="term" value="F:phosphatidylserine binding"/>
    <property type="evidence" value="ECO:0007669"/>
    <property type="project" value="TreeGrafter"/>
</dbReference>
<evidence type="ECO:0000313" key="4">
    <source>
        <dbReference type="EMBL" id="VDM29562.1"/>
    </source>
</evidence>
<evidence type="ECO:0000313" key="5">
    <source>
        <dbReference type="Proteomes" id="UP000050794"/>
    </source>
</evidence>
<evidence type="ECO:0000256" key="1">
    <source>
        <dbReference type="ARBA" id="ARBA00007831"/>
    </source>
</evidence>
<dbReference type="PANTHER" id="PTHR10502:SF102">
    <property type="entry name" value="ANNEXIN B11"/>
    <property type="match status" value="1"/>
</dbReference>
<evidence type="ECO:0000256" key="3">
    <source>
        <dbReference type="ARBA" id="ARBA00023216"/>
    </source>
</evidence>
<dbReference type="EMBL" id="UYWY01005471">
    <property type="protein sequence ID" value="VDM29562.1"/>
    <property type="molecule type" value="Genomic_DNA"/>
</dbReference>
<comment type="similarity">
    <text evidence="1">Belongs to the annexin family.</text>
</comment>